<name>A0A9D3XKU4_9SAUR</name>
<dbReference type="InterPro" id="IPR013320">
    <property type="entry name" value="ConA-like_dom_sf"/>
</dbReference>
<protein>
    <submittedName>
        <fullName evidence="2">Uncharacterized protein</fullName>
    </submittedName>
</protein>
<dbReference type="SUPFAM" id="SSF49899">
    <property type="entry name" value="Concanavalin A-like lectins/glucanases"/>
    <property type="match status" value="1"/>
</dbReference>
<keyword evidence="3" id="KW-1185">Reference proteome</keyword>
<dbReference type="Proteomes" id="UP000827986">
    <property type="component" value="Unassembled WGS sequence"/>
</dbReference>
<reference evidence="2" key="1">
    <citation type="submission" date="2021-09" db="EMBL/GenBank/DDBJ databases">
        <title>The genome of Mauremys mutica provides insights into the evolution of semi-aquatic lifestyle.</title>
        <authorList>
            <person name="Gong S."/>
            <person name="Gao Y."/>
        </authorList>
    </citation>
    <scope>NUCLEOTIDE SEQUENCE</scope>
    <source>
        <strain evidence="2">MM-2020</strain>
        <tissue evidence="2">Muscle</tissue>
    </source>
</reference>
<evidence type="ECO:0000256" key="1">
    <source>
        <dbReference type="SAM" id="MobiDB-lite"/>
    </source>
</evidence>
<sequence length="92" mass="10632">MLTNPSRFKEQTPSFGDPEIQEFTELDQEEEEKVRPGGEGTVIVDNKPFYEYSHRIPIEQVKILQVTWPVELQQIEIFKDSNISSSTSSETK</sequence>
<dbReference type="AlphaFoldDB" id="A0A9D3XKU4"/>
<organism evidence="2 3">
    <name type="scientific">Mauremys mutica</name>
    <name type="common">yellowpond turtle</name>
    <dbReference type="NCBI Taxonomy" id="74926"/>
    <lineage>
        <taxon>Eukaryota</taxon>
        <taxon>Metazoa</taxon>
        <taxon>Chordata</taxon>
        <taxon>Craniata</taxon>
        <taxon>Vertebrata</taxon>
        <taxon>Euteleostomi</taxon>
        <taxon>Archelosauria</taxon>
        <taxon>Testudinata</taxon>
        <taxon>Testudines</taxon>
        <taxon>Cryptodira</taxon>
        <taxon>Durocryptodira</taxon>
        <taxon>Testudinoidea</taxon>
        <taxon>Geoemydidae</taxon>
        <taxon>Geoemydinae</taxon>
        <taxon>Mauremys</taxon>
    </lineage>
</organism>
<feature type="region of interest" description="Disordered" evidence="1">
    <location>
        <begin position="1"/>
        <end position="20"/>
    </location>
</feature>
<gene>
    <name evidence="2" type="ORF">KIL84_001919</name>
</gene>
<dbReference type="EMBL" id="JAHDVG010000469">
    <property type="protein sequence ID" value="KAH1180985.1"/>
    <property type="molecule type" value="Genomic_DNA"/>
</dbReference>
<feature type="compositionally biased region" description="Polar residues" evidence="1">
    <location>
        <begin position="1"/>
        <end position="14"/>
    </location>
</feature>
<evidence type="ECO:0000313" key="3">
    <source>
        <dbReference type="Proteomes" id="UP000827986"/>
    </source>
</evidence>
<evidence type="ECO:0000313" key="2">
    <source>
        <dbReference type="EMBL" id="KAH1180985.1"/>
    </source>
</evidence>
<accession>A0A9D3XKU4</accession>
<dbReference type="Gene3D" id="2.60.120.200">
    <property type="match status" value="1"/>
</dbReference>
<comment type="caution">
    <text evidence="2">The sequence shown here is derived from an EMBL/GenBank/DDBJ whole genome shotgun (WGS) entry which is preliminary data.</text>
</comment>
<proteinExistence type="predicted"/>